<feature type="region of interest" description="Disordered" evidence="1">
    <location>
        <begin position="2178"/>
        <end position="2198"/>
    </location>
</feature>
<accession>A0ABR2L2G1</accession>
<organism evidence="2 3">
    <name type="scientific">Tritrichomonas musculus</name>
    <dbReference type="NCBI Taxonomy" id="1915356"/>
    <lineage>
        <taxon>Eukaryota</taxon>
        <taxon>Metamonada</taxon>
        <taxon>Parabasalia</taxon>
        <taxon>Tritrichomonadida</taxon>
        <taxon>Tritrichomonadidae</taxon>
        <taxon>Tritrichomonas</taxon>
    </lineage>
</organism>
<name>A0ABR2L2G1_9EUKA</name>
<dbReference type="EMBL" id="JAPFFF010000002">
    <property type="protein sequence ID" value="KAK8897246.1"/>
    <property type="molecule type" value="Genomic_DNA"/>
</dbReference>
<feature type="compositionally biased region" description="Low complexity" evidence="1">
    <location>
        <begin position="2182"/>
        <end position="2198"/>
    </location>
</feature>
<reference evidence="2 3" key="1">
    <citation type="submission" date="2024-04" db="EMBL/GenBank/DDBJ databases">
        <title>Tritrichomonas musculus Genome.</title>
        <authorList>
            <person name="Alves-Ferreira E."/>
            <person name="Grigg M."/>
            <person name="Lorenzi H."/>
            <person name="Galac M."/>
        </authorList>
    </citation>
    <scope>NUCLEOTIDE SEQUENCE [LARGE SCALE GENOMIC DNA]</scope>
    <source>
        <strain evidence="2 3">EAF2021</strain>
    </source>
</reference>
<dbReference type="Proteomes" id="UP001470230">
    <property type="component" value="Unassembled WGS sequence"/>
</dbReference>
<comment type="caution">
    <text evidence="2">The sequence shown here is derived from an EMBL/GenBank/DDBJ whole genome shotgun (WGS) entry which is preliminary data.</text>
</comment>
<evidence type="ECO:0000313" key="2">
    <source>
        <dbReference type="EMBL" id="KAK8897246.1"/>
    </source>
</evidence>
<sequence>MENQSSRILLKPLKAADESQLISLIDSLSNITKCDLNIFNQIRDFFFQLSNSDFDKLTQKYASKFFIILVTLYKVPNAQFKDSEQKISRYKSAFLSLLGFINFRLLNSKTTKELLDILVKQINESSYEDLVHILRIIRYSFNSRDPEFLKILPKIMAEINPGIRNRLINIIKDYESITMQTLTPAISLLTMLSNPIQLLMPVLPTLEKILKHDYQNRVPLQNLISLFALQFKILTLLSPTNTNFPIVPTLIRILLKTPPSISSIIENSAEILINYIQKDPERRMEPMVHYFPQLLNFKLLTSENFRPYSFIIQFSFEQLQKLQKVNEDLLLKFSKYITSILHFRKATFTQCASCFNNIYNVIALPVSQTQFRNSLLSLYIFSFDVGFMEIEQQIVRMMDMMSSQRELLCAFNALLIVGEYYYRLLKFLIRTVKIVNQCEFLKGKPFLVHISSPLPKIEFQQLVELLVRSLIILMKYREALQQSIQMVRFIEQSKSSQDHYKLCNQNLKAVRTYDRARKFHFNSAQEMISCISAIPSFFAQIVWDRFFEKFFSSTDNFGLDTCTFRVVIADVRVFQTFFNSITNFICKKLKSGNQLTNFLKSMQTIFEKLSVKPSYPPKAIENIEKIFNEANKVISACKEMMSDPQYCSEILAFIRYFSSFLNFVSNSNKYTSQLINDNFISFVIKNVSQVPFAQKAILNFISYAANKKTEILKNSNVINFLILSLSSDFNQSLFLLHASKKQDKVKFFQHHLMPTMYVTLIKLLDKATNETRKIIVKFLKKIPANLVKTMDSVPDTLMNNHSILLKRGDKSVIFDCDSLIASIRMSLSSNLADSFLWDFLTKIIQSFTEIKNWNTDQHKFFFQILILFIHFYQKDPKEVEEHFIKIFQINHILMKCHFLIALYSEMIEPSTNLINSIFKDIQDKESFKLFITNIITIIKITDYSTKIVLSRICHSIINNLPLEIIDEISFSILVHHTVIDSYSTEWIVEQHCDLITSFNELNYLSEDSLQLIKFCRERLTGNSISILPILNLIKLSTSLLPILVAVEMISKNENIEEIFQFLDEFISNDVACYEYGNSRIIGPLSRAFPVILDKYYEKIAQIIKESTENISSMNNRKHQGLFLVILLPVLNSNKFSGIVDFDSILSICNQFLTCQSPLLKSQAQQVYRALYQYGSEQIKMKIQTQFEQLTKLNNTKSNFLKWIPLIDVAFTYFPIFTNKVLSISLNDLDLIKQGISLNSHQNSNPDDFFKTISSNLSFLSSGIVVQYLISQNLFFQTAKQIILVYNQLTYFRDHEHIIKFFEQSRNEFPKFVNQTLDDESVMNFFALNIDQQKLKDLFNQYLADIKITDENIKKNPIISLIALKTDMNQYLIQSIINVSHQMIDAYDKYPMSFKSIILKEIVIWFSRYRAEDFFYMSFHAFEVNSPLLTALFSQSAPVDVNLEYFLNLKYLDKDEINFAFLEAFIFPLLQKNQQWLDTIVDFVHDKFSVSVFLQFINLLYNTRILTTKVKYDAFEIYKQCQTDEMQLQAILFWSYSGSSHFLEMFSIFASFFHIHLASEVRTVADDLKIPSEYYGNNELCTIFLNLVRLFSRNPTVLITVLTIYIKNREAFRKIDKQIWEYVQEQMMCLVNPKKNMIQNYKMQFIYLIKILPTSGNLSNNENALAHRIIDFANGMMTFTKEEEKNKYDIMLKYRGCILKGLISLGKSFGPQCEFVSQLYQTVIDLYPRTLQPNPLPNEIALFDLLMHSLPELVEAMCQYNDFPLFDKFIDFIIENHKSMDTIWTASFLCLSFLSDSKYYHDKVNEAFQRTQLSNEFINQAFPILWKNPPSEGFRISKLVPAVIKFCRFYNPEKPVDMLLSDSMLTNIFEYPADSSLFVILKACQDCIRANQDPGNRIFFSRVLVRALSTNRKDPFLEKKIIQTLEDPNVLSFFSSKQNTLTKEVFDTFSDQTKLTFGAYFLDKYEDELLDILKKNDYKTINKLSLIKHIPIAVCLSSFFEGVKPTEITKLVMNLSSIASASLQKQITEPFTSNNLLQIKIKLSLNSIENIPHYNINSLSNWSLPETLPTDPPSVYEALGLTELAQKSLPSSLNEIDPTKLHSILENNPKIPYRMCDDRHLENLYICLCSEGLTVKHIADELTQIIERANFFVTAESFPSLIIIQQSKYFIAALKPNASRPASSGSNKNSGDNGSSSNSSIPNLSMKLFSYLLSPSFAPQLHAAYTDCREMMMEILRKSGSSNSNFIRLSQIYDEYEKKHIKNAKKSREYHFIEHYENNLQALVLYLDFQKVLNADEATLGLAKENILKGLKLHRSSDVFLAASYALFDKIKDDFVKLYNDECRIPFKWSQLFAEIGAPELSSIVHTGFQCIFISRQKIIYNANARNILAFLQDLQSTVKSPALQKIKKRYEMESRIAELIRTENKDSKRRVIFKDDQLFKVETIEPSKSENSEESEDVIKRAENLLIEADMNEVNDHQKISIYVSSFSFNPIPAIFCDFNDSQIVSVSLFLESQTSMKCSIKSLLTNGFLIQYSLVPFRPMEARLGTFYDVITSSFFQRSPSKYSRSQKILSIPSMPVSDGFYIMQTTAESLARESQLSSLLSVYRELHKRVEEGGDDQNEEKIECDEFKGDSKFECTFNYSTQKDFCSWFWHFATNFAAISIIQFINNYAVLNPYQLVLDEKKASISLISEKVEKLNDGDNSLCLLRFCGKVKKMFDAPMINGPFKYGLMSAVDSFSFYRDKFRFFSRSILKKSDTQIDKEFERLTKFSALDRNVNEIQSDLDSLIQSSSGCNFVFAIPWI</sequence>
<evidence type="ECO:0008006" key="4">
    <source>
        <dbReference type="Google" id="ProtNLM"/>
    </source>
</evidence>
<proteinExistence type="predicted"/>
<protein>
    <recommendedName>
        <fullName evidence="4">Non-specific serine/threonine protein kinase</fullName>
    </recommendedName>
</protein>
<dbReference type="SUPFAM" id="SSF48371">
    <property type="entry name" value="ARM repeat"/>
    <property type="match status" value="1"/>
</dbReference>
<gene>
    <name evidence="2" type="ORF">M9Y10_015185</name>
</gene>
<evidence type="ECO:0000313" key="3">
    <source>
        <dbReference type="Proteomes" id="UP001470230"/>
    </source>
</evidence>
<evidence type="ECO:0000256" key="1">
    <source>
        <dbReference type="SAM" id="MobiDB-lite"/>
    </source>
</evidence>
<keyword evidence="3" id="KW-1185">Reference proteome</keyword>
<dbReference type="InterPro" id="IPR016024">
    <property type="entry name" value="ARM-type_fold"/>
</dbReference>